<reference evidence="1" key="1">
    <citation type="journal article" date="2023" name="Nat. Commun.">
        <title>Diploid and tetraploid genomes of Acorus and the evolution of monocots.</title>
        <authorList>
            <person name="Ma L."/>
            <person name="Liu K.W."/>
            <person name="Li Z."/>
            <person name="Hsiao Y.Y."/>
            <person name="Qi Y."/>
            <person name="Fu T."/>
            <person name="Tang G.D."/>
            <person name="Zhang D."/>
            <person name="Sun W.H."/>
            <person name="Liu D.K."/>
            <person name="Li Y."/>
            <person name="Chen G.Z."/>
            <person name="Liu X.D."/>
            <person name="Liao X.Y."/>
            <person name="Jiang Y.T."/>
            <person name="Yu X."/>
            <person name="Hao Y."/>
            <person name="Huang J."/>
            <person name="Zhao X.W."/>
            <person name="Ke S."/>
            <person name="Chen Y.Y."/>
            <person name="Wu W.L."/>
            <person name="Hsu J.L."/>
            <person name="Lin Y.F."/>
            <person name="Huang M.D."/>
            <person name="Li C.Y."/>
            <person name="Huang L."/>
            <person name="Wang Z.W."/>
            <person name="Zhao X."/>
            <person name="Zhong W.Y."/>
            <person name="Peng D.H."/>
            <person name="Ahmad S."/>
            <person name="Lan S."/>
            <person name="Zhang J.S."/>
            <person name="Tsai W.C."/>
            <person name="Van de Peer Y."/>
            <person name="Liu Z.J."/>
        </authorList>
    </citation>
    <scope>NUCLEOTIDE SEQUENCE</scope>
    <source>
        <strain evidence="1">SCP</strain>
    </source>
</reference>
<gene>
    <name evidence="1" type="ORF">QJS04_geneDACA002254</name>
</gene>
<proteinExistence type="predicted"/>
<name>A0AAV9A7X1_ACOGR</name>
<evidence type="ECO:0000313" key="1">
    <source>
        <dbReference type="EMBL" id="KAK1260274.1"/>
    </source>
</evidence>
<keyword evidence="2" id="KW-1185">Reference proteome</keyword>
<reference evidence="1" key="2">
    <citation type="submission" date="2023-06" db="EMBL/GenBank/DDBJ databases">
        <authorList>
            <person name="Ma L."/>
            <person name="Liu K.-W."/>
            <person name="Li Z."/>
            <person name="Hsiao Y.-Y."/>
            <person name="Qi Y."/>
            <person name="Fu T."/>
            <person name="Tang G."/>
            <person name="Zhang D."/>
            <person name="Sun W.-H."/>
            <person name="Liu D.-K."/>
            <person name="Li Y."/>
            <person name="Chen G.-Z."/>
            <person name="Liu X.-D."/>
            <person name="Liao X.-Y."/>
            <person name="Jiang Y.-T."/>
            <person name="Yu X."/>
            <person name="Hao Y."/>
            <person name="Huang J."/>
            <person name="Zhao X.-W."/>
            <person name="Ke S."/>
            <person name="Chen Y.-Y."/>
            <person name="Wu W.-L."/>
            <person name="Hsu J.-L."/>
            <person name="Lin Y.-F."/>
            <person name="Huang M.-D."/>
            <person name="Li C.-Y."/>
            <person name="Huang L."/>
            <person name="Wang Z.-W."/>
            <person name="Zhao X."/>
            <person name="Zhong W.-Y."/>
            <person name="Peng D.-H."/>
            <person name="Ahmad S."/>
            <person name="Lan S."/>
            <person name="Zhang J.-S."/>
            <person name="Tsai W.-C."/>
            <person name="Van De Peer Y."/>
            <person name="Liu Z.-J."/>
        </authorList>
    </citation>
    <scope>NUCLEOTIDE SEQUENCE</scope>
    <source>
        <strain evidence="1">SCP</strain>
        <tissue evidence="1">Leaves</tissue>
    </source>
</reference>
<organism evidence="1 2">
    <name type="scientific">Acorus gramineus</name>
    <name type="common">Dwarf sweet flag</name>
    <dbReference type="NCBI Taxonomy" id="55184"/>
    <lineage>
        <taxon>Eukaryota</taxon>
        <taxon>Viridiplantae</taxon>
        <taxon>Streptophyta</taxon>
        <taxon>Embryophyta</taxon>
        <taxon>Tracheophyta</taxon>
        <taxon>Spermatophyta</taxon>
        <taxon>Magnoliopsida</taxon>
        <taxon>Liliopsida</taxon>
        <taxon>Acoraceae</taxon>
        <taxon>Acorus</taxon>
    </lineage>
</organism>
<evidence type="ECO:0000313" key="2">
    <source>
        <dbReference type="Proteomes" id="UP001179952"/>
    </source>
</evidence>
<dbReference type="Proteomes" id="UP001179952">
    <property type="component" value="Unassembled WGS sequence"/>
</dbReference>
<comment type="caution">
    <text evidence="1">The sequence shown here is derived from an EMBL/GenBank/DDBJ whole genome shotgun (WGS) entry which is preliminary data.</text>
</comment>
<accession>A0AAV9A7X1</accession>
<protein>
    <submittedName>
        <fullName evidence="1">Uncharacterized protein</fullName>
    </submittedName>
</protein>
<dbReference type="EMBL" id="JAUJYN010000011">
    <property type="protein sequence ID" value="KAK1260274.1"/>
    <property type="molecule type" value="Genomic_DNA"/>
</dbReference>
<dbReference type="AlphaFoldDB" id="A0AAV9A7X1"/>
<sequence length="58" mass="6477">MEMVTVGSLFGVGFSWWGEQESLGSTRGLFSFFFGIKDGQLVEDANSVITCIYYTRVI</sequence>